<proteinExistence type="predicted"/>
<evidence type="ECO:0000313" key="2">
    <source>
        <dbReference type="EMBL" id="TDR36580.1"/>
    </source>
</evidence>
<sequence length="39" mass="4285">GFPRTLRFEWNNAAASASSTLNLDDVRIVNNGIFANGFQ</sequence>
<name>A0A4V3DKW5_9GAMM</name>
<dbReference type="EMBL" id="SNZH01000028">
    <property type="protein sequence ID" value="TDR36580.1"/>
    <property type="molecule type" value="Genomic_DNA"/>
</dbReference>
<dbReference type="AlphaFoldDB" id="A0A4V3DKW5"/>
<protein>
    <submittedName>
        <fullName evidence="2">Uncharacterized protein</fullName>
    </submittedName>
</protein>
<dbReference type="EMBL" id="SNZH01000032">
    <property type="protein sequence ID" value="TDR36046.1"/>
    <property type="molecule type" value="Genomic_DNA"/>
</dbReference>
<feature type="non-terminal residue" evidence="2">
    <location>
        <position position="1"/>
    </location>
</feature>
<keyword evidence="3" id="KW-1185">Reference proteome</keyword>
<accession>A0A4V3DKW5</accession>
<comment type="caution">
    <text evidence="2">The sequence shown here is derived from an EMBL/GenBank/DDBJ whole genome shotgun (WGS) entry which is preliminary data.</text>
</comment>
<dbReference type="Proteomes" id="UP000295293">
    <property type="component" value="Unassembled WGS sequence"/>
</dbReference>
<evidence type="ECO:0000313" key="3">
    <source>
        <dbReference type="Proteomes" id="UP000295293"/>
    </source>
</evidence>
<reference evidence="2 3" key="1">
    <citation type="submission" date="2019-03" db="EMBL/GenBank/DDBJ databases">
        <title>Genomic Encyclopedia of Type Strains, Phase IV (KMG-IV): sequencing the most valuable type-strain genomes for metagenomic binning, comparative biology and taxonomic classification.</title>
        <authorList>
            <person name="Goeker M."/>
        </authorList>
    </citation>
    <scope>NUCLEOTIDE SEQUENCE [LARGE SCALE GENOMIC DNA]</scope>
    <source>
        <strain evidence="2 3">DSM 21667</strain>
    </source>
</reference>
<gene>
    <name evidence="2" type="ORF">DFR29_1281</name>
    <name evidence="1" type="ORF">DFR29_1321</name>
</gene>
<organism evidence="2 3">
    <name type="scientific">Tahibacter aquaticus</name>
    <dbReference type="NCBI Taxonomy" id="520092"/>
    <lineage>
        <taxon>Bacteria</taxon>
        <taxon>Pseudomonadati</taxon>
        <taxon>Pseudomonadota</taxon>
        <taxon>Gammaproteobacteria</taxon>
        <taxon>Lysobacterales</taxon>
        <taxon>Rhodanobacteraceae</taxon>
        <taxon>Tahibacter</taxon>
    </lineage>
</organism>
<evidence type="ECO:0000313" key="1">
    <source>
        <dbReference type="EMBL" id="TDR36046.1"/>
    </source>
</evidence>